<organism evidence="5 6">
    <name type="scientific">Enterococcus saccharolyticus subsp. saccharolyticus ATCC 43076</name>
    <dbReference type="NCBI Taxonomy" id="1139996"/>
    <lineage>
        <taxon>Bacteria</taxon>
        <taxon>Bacillati</taxon>
        <taxon>Bacillota</taxon>
        <taxon>Bacilli</taxon>
        <taxon>Lactobacillales</taxon>
        <taxon>Enterococcaceae</taxon>
        <taxon>Enterococcus</taxon>
    </lineage>
</organism>
<comment type="caution">
    <text evidence="5">The sequence shown here is derived from an EMBL/GenBank/DDBJ whole genome shotgun (WGS) entry which is preliminary data.</text>
</comment>
<dbReference type="GO" id="GO:0016887">
    <property type="term" value="F:ATP hydrolysis activity"/>
    <property type="evidence" value="ECO:0007669"/>
    <property type="project" value="InterPro"/>
</dbReference>
<dbReference type="InterPro" id="IPR003593">
    <property type="entry name" value="AAA+_ATPase"/>
</dbReference>
<evidence type="ECO:0000256" key="3">
    <source>
        <dbReference type="ARBA" id="ARBA00022840"/>
    </source>
</evidence>
<dbReference type="GO" id="GO:0005524">
    <property type="term" value="F:ATP binding"/>
    <property type="evidence" value="ECO:0007669"/>
    <property type="project" value="UniProtKB-KW"/>
</dbReference>
<dbReference type="PANTHER" id="PTHR42788">
    <property type="entry name" value="TAURINE IMPORT ATP-BINDING PROTEIN-RELATED"/>
    <property type="match status" value="1"/>
</dbReference>
<dbReference type="EMBL" id="AHYT01000008">
    <property type="protein sequence ID" value="EOT28227.1"/>
    <property type="molecule type" value="Genomic_DNA"/>
</dbReference>
<dbReference type="PROSITE" id="PS50893">
    <property type="entry name" value="ABC_TRANSPORTER_2"/>
    <property type="match status" value="1"/>
</dbReference>
<dbReference type="Pfam" id="PF00005">
    <property type="entry name" value="ABC_tran"/>
    <property type="match status" value="1"/>
</dbReference>
<reference evidence="5 6" key="1">
    <citation type="submission" date="2013-03" db="EMBL/GenBank/DDBJ databases">
        <title>The Genome Sequence of Enterococcus saccharolyticus ATCC_43076 (Illumina only assembly).</title>
        <authorList>
            <consortium name="The Broad Institute Genomics Platform"/>
            <consortium name="The Broad Institute Genome Sequencing Center for Infectious Disease"/>
            <person name="Earl A."/>
            <person name="Russ C."/>
            <person name="Gilmore M."/>
            <person name="Surin D."/>
            <person name="Walker B."/>
            <person name="Young S."/>
            <person name="Zeng Q."/>
            <person name="Gargeya S."/>
            <person name="Fitzgerald M."/>
            <person name="Haas B."/>
            <person name="Abouelleil A."/>
            <person name="Allen A.W."/>
            <person name="Alvarado L."/>
            <person name="Arachchi H.M."/>
            <person name="Berlin A.M."/>
            <person name="Chapman S.B."/>
            <person name="Gainer-Dewar J."/>
            <person name="Goldberg J."/>
            <person name="Griggs A."/>
            <person name="Gujja S."/>
            <person name="Hansen M."/>
            <person name="Howarth C."/>
            <person name="Imamovic A."/>
            <person name="Ireland A."/>
            <person name="Larimer J."/>
            <person name="McCowan C."/>
            <person name="Murphy C."/>
            <person name="Pearson M."/>
            <person name="Poon T.W."/>
            <person name="Priest M."/>
            <person name="Roberts A."/>
            <person name="Saif S."/>
            <person name="Shea T."/>
            <person name="Sisk P."/>
            <person name="Sykes S."/>
            <person name="Wortman J."/>
            <person name="Nusbaum C."/>
            <person name="Birren B."/>
        </authorList>
    </citation>
    <scope>NUCLEOTIDE SEQUENCE [LARGE SCALE GENOMIC DNA]</scope>
    <source>
        <strain evidence="5 6">ATCC 43076</strain>
    </source>
</reference>
<dbReference type="PROSITE" id="PS00211">
    <property type="entry name" value="ABC_TRANSPORTER_1"/>
    <property type="match status" value="1"/>
</dbReference>
<dbReference type="InterPro" id="IPR003439">
    <property type="entry name" value="ABC_transporter-like_ATP-bd"/>
</dbReference>
<dbReference type="Proteomes" id="UP000014136">
    <property type="component" value="Unassembled WGS sequence"/>
</dbReference>
<evidence type="ECO:0000256" key="2">
    <source>
        <dbReference type="ARBA" id="ARBA00022741"/>
    </source>
</evidence>
<proteinExistence type="predicted"/>
<sequence>MSNYLREEEVVVSIKDASLVYQGDKAEVVALQNVNLDIQKGEFICVLGPSGCGKSTLLNIIAGFHKPTSGVAMIDDQPITKPDWDRGVVFQTPTLYPWLNIYDNVAFGPKMRKQQKEQVKEDVEKYLELVQLEKFHKSKPYELSGGMRQRASLARVLINEPKMILMDEPFGALDALTRINMQKLIRDIWNMTQNTIFLITHDVDEALALATRVIVMTSRPGKIAKEFHTEFTYDINGTNQESVTYSPEYTELREEILNIINAQH</sequence>
<keyword evidence="6" id="KW-1185">Reference proteome</keyword>
<accession>S0J7H1</accession>
<dbReference type="CDD" id="cd03293">
    <property type="entry name" value="ABC_NrtD_SsuB_transporters"/>
    <property type="match status" value="1"/>
</dbReference>
<gene>
    <name evidence="5" type="ORF">OMQ_01741</name>
</gene>
<dbReference type="HOGENOM" id="CLU_000604_1_22_9"/>
<dbReference type="PANTHER" id="PTHR42788:SF13">
    <property type="entry name" value="ALIPHATIC SULFONATES IMPORT ATP-BINDING PROTEIN SSUB"/>
    <property type="match status" value="1"/>
</dbReference>
<evidence type="ECO:0000313" key="6">
    <source>
        <dbReference type="Proteomes" id="UP000014136"/>
    </source>
</evidence>
<evidence type="ECO:0000259" key="4">
    <source>
        <dbReference type="PROSITE" id="PS50893"/>
    </source>
</evidence>
<evidence type="ECO:0000256" key="1">
    <source>
        <dbReference type="ARBA" id="ARBA00022448"/>
    </source>
</evidence>
<dbReference type="InterPro" id="IPR027417">
    <property type="entry name" value="P-loop_NTPase"/>
</dbReference>
<feature type="domain" description="ABC transporter" evidence="4">
    <location>
        <begin position="14"/>
        <end position="243"/>
    </location>
</feature>
<keyword evidence="3" id="KW-0067">ATP-binding</keyword>
<protein>
    <recommendedName>
        <fullName evidence="4">ABC transporter domain-containing protein</fullName>
    </recommendedName>
</protein>
<dbReference type="OrthoDB" id="9802264at2"/>
<dbReference type="AlphaFoldDB" id="S0J7H1"/>
<evidence type="ECO:0000313" key="5">
    <source>
        <dbReference type="EMBL" id="EOT28227.1"/>
    </source>
</evidence>
<dbReference type="eggNOG" id="COG1116">
    <property type="taxonomic scope" value="Bacteria"/>
</dbReference>
<dbReference type="PATRIC" id="fig|1139996.3.peg.1728"/>
<keyword evidence="1" id="KW-0813">Transport</keyword>
<dbReference type="InterPro" id="IPR050166">
    <property type="entry name" value="ABC_transporter_ATP-bind"/>
</dbReference>
<dbReference type="SMART" id="SM00382">
    <property type="entry name" value="AAA"/>
    <property type="match status" value="1"/>
</dbReference>
<dbReference type="SUPFAM" id="SSF52540">
    <property type="entry name" value="P-loop containing nucleoside triphosphate hydrolases"/>
    <property type="match status" value="1"/>
</dbReference>
<dbReference type="STRING" id="41997.RV16_GL000662"/>
<keyword evidence="2" id="KW-0547">Nucleotide-binding</keyword>
<name>S0J7H1_9ENTE</name>
<dbReference type="RefSeq" id="WP_016175528.1">
    <property type="nucleotide sequence ID" value="NZ_KE136389.1"/>
</dbReference>
<dbReference type="InterPro" id="IPR017871">
    <property type="entry name" value="ABC_transporter-like_CS"/>
</dbReference>
<dbReference type="Gene3D" id="3.40.50.300">
    <property type="entry name" value="P-loop containing nucleotide triphosphate hydrolases"/>
    <property type="match status" value="1"/>
</dbReference>